<dbReference type="Pfam" id="PF12697">
    <property type="entry name" value="Abhydrolase_6"/>
    <property type="match status" value="1"/>
</dbReference>
<dbReference type="InterPro" id="IPR029058">
    <property type="entry name" value="AB_hydrolase_fold"/>
</dbReference>
<dbReference type="EMBL" id="CP059491">
    <property type="protein sequence ID" value="QMT03927.1"/>
    <property type="molecule type" value="Genomic_DNA"/>
</dbReference>
<protein>
    <submittedName>
        <fullName evidence="2">Alpha/beta hydrolase</fullName>
    </submittedName>
</protein>
<dbReference type="Proteomes" id="UP000515663">
    <property type="component" value="Chromosome"/>
</dbReference>
<gene>
    <name evidence="2" type="ORF">H1R19_14145</name>
</gene>
<reference evidence="3" key="1">
    <citation type="submission" date="2020-07" db="EMBL/GenBank/DDBJ databases">
        <title>novel species isolated from the respiratory tract of Marmot.</title>
        <authorList>
            <person name="Zhang G."/>
        </authorList>
    </citation>
    <scope>NUCLEOTIDE SEQUENCE [LARGE SCALE GENOMIC DNA]</scope>
    <source>
        <strain evidence="3">686</strain>
    </source>
</reference>
<organism evidence="2 3">
    <name type="scientific">Gordonia jinghuaiqii</name>
    <dbReference type="NCBI Taxonomy" id="2758710"/>
    <lineage>
        <taxon>Bacteria</taxon>
        <taxon>Bacillati</taxon>
        <taxon>Actinomycetota</taxon>
        <taxon>Actinomycetes</taxon>
        <taxon>Mycobacteriales</taxon>
        <taxon>Gordoniaceae</taxon>
        <taxon>Gordonia</taxon>
    </lineage>
</organism>
<evidence type="ECO:0000313" key="2">
    <source>
        <dbReference type="EMBL" id="QMT03927.1"/>
    </source>
</evidence>
<proteinExistence type="predicted"/>
<dbReference type="InterPro" id="IPR050266">
    <property type="entry name" value="AB_hydrolase_sf"/>
</dbReference>
<keyword evidence="3" id="KW-1185">Reference proteome</keyword>
<dbReference type="PANTHER" id="PTHR43798">
    <property type="entry name" value="MONOACYLGLYCEROL LIPASE"/>
    <property type="match status" value="1"/>
</dbReference>
<dbReference type="InterPro" id="IPR000073">
    <property type="entry name" value="AB_hydrolase_1"/>
</dbReference>
<keyword evidence="2" id="KW-0378">Hydrolase</keyword>
<feature type="domain" description="AB hydrolase-1" evidence="1">
    <location>
        <begin position="22"/>
        <end position="268"/>
    </location>
</feature>
<evidence type="ECO:0000313" key="3">
    <source>
        <dbReference type="Proteomes" id="UP000515663"/>
    </source>
</evidence>
<sequence>MRQVATPAGVIEYAEEGAGPPVVLLHGLLMDHTVWDSVIPLLPKGFRYIRPVLPLGSHRIPLADDADLSMDGMVGLTADVLDALDLRDVTLVHSDWGGSLFLTALGLDSRIGRMVILPCEAFENFPPGLPGKMATLAVRLPGGLALAARQLRIGWLRRQPMLWGWMVNRPVDPAQMRRWTEPTLSDPLIRRDVTKYVTTEFDDAELIRKTEALAGFEGEVLVVWSPDNRVMPPDHGPRLADLLPRGRYVGIPGAAVLLMLDQPAAVAAHIGGFLTGDGSR</sequence>
<dbReference type="Gene3D" id="3.40.50.1820">
    <property type="entry name" value="alpha/beta hydrolase"/>
    <property type="match status" value="1"/>
</dbReference>
<dbReference type="AlphaFoldDB" id="A0A7D7R5V2"/>
<accession>A0A7D7R5V2</accession>
<dbReference type="SUPFAM" id="SSF53474">
    <property type="entry name" value="alpha/beta-Hydrolases"/>
    <property type="match status" value="1"/>
</dbReference>
<evidence type="ECO:0000259" key="1">
    <source>
        <dbReference type="Pfam" id="PF12697"/>
    </source>
</evidence>
<dbReference type="GO" id="GO:0016787">
    <property type="term" value="F:hydrolase activity"/>
    <property type="evidence" value="ECO:0007669"/>
    <property type="project" value="UniProtKB-KW"/>
</dbReference>
<name>A0A7D7R5V2_9ACTN</name>
<dbReference type="KEGG" id="gji:H1R19_14145"/>